<feature type="chain" id="PRO_5023068792" evidence="2">
    <location>
        <begin position="30"/>
        <end position="657"/>
    </location>
</feature>
<dbReference type="KEGG" id="bbae:FRD01_01945"/>
<feature type="transmembrane region" description="Helical" evidence="1">
    <location>
        <begin position="181"/>
        <end position="205"/>
    </location>
</feature>
<accession>A0A5B8XLP2</accession>
<dbReference type="Proteomes" id="UP000321595">
    <property type="component" value="Chromosome"/>
</dbReference>
<keyword evidence="1" id="KW-0472">Membrane</keyword>
<keyword evidence="1" id="KW-1133">Transmembrane helix</keyword>
<name>A0A5B8XLP2_9DELT</name>
<dbReference type="AlphaFoldDB" id="A0A5B8XLP2"/>
<sequence>MIRVPIHRVSVLLAGILLVLLTLPSTAFAQRDDALEAMLKDAKLDVSVPDPAPVPPSSVSPVNLQVHWKLWKELAKDGKAGADELKALEHDGRSLGYLNQIPQALAVAAIASQQPNAEVGHEMYQGAIRLAPDLPYPYLAQARYGFARNTGSLRHWVVPLIDGFERAWAWPDTRFAWLLKLLLYANIALALAAFSFVIGQTIRHFGIVAYDIARALPRGFSSNQTVVLLLLAVAVPGLMLRSMLASILVLIILLGLTQNIRERVVSGLLLVWIAMLPTLDSTSDSLASFFASKSRDFMLAQYTQCDAGCIENLDMWVAKDPEDEVALYSRLYAGFRTGQKTELRRIVETVEGAEFSPTIRGSFQNLAGASYIALGEAGSSLDLLEKARADRSLRGAPAFNLVRAYQIQDDVEKSSWAFKEAAQLNLEMVSLYIGFSRRDVNSYLVATPLNLNVFWNYHLEQERTSRSVFSPWWTAVAGPKFTLELALPAAGGSLLILVLITLVRLKRKNSTPCPRCGMARDPGDDHTTGAHAYCLPCYRTFVTGAGLDYHARVYNETILGRRERLNGFLRRALTLLIPGSGHHLAGRAVLGLALTTSLALGALFIYNPMGVVRPPHEFFTDNWGGAATLGWTLFLSSSLTLLFAAFSGIAPVERRGK</sequence>
<evidence type="ECO:0000256" key="1">
    <source>
        <dbReference type="SAM" id="Phobius"/>
    </source>
</evidence>
<dbReference type="OrthoDB" id="5507619at2"/>
<reference evidence="3 4" key="1">
    <citation type="submission" date="2019-08" db="EMBL/GenBank/DDBJ databases">
        <authorList>
            <person name="Liang Q."/>
        </authorList>
    </citation>
    <scope>NUCLEOTIDE SEQUENCE [LARGE SCALE GENOMIC DNA]</scope>
    <source>
        <strain evidence="3 4">V1718</strain>
    </source>
</reference>
<evidence type="ECO:0000313" key="4">
    <source>
        <dbReference type="Proteomes" id="UP000321595"/>
    </source>
</evidence>
<feature type="transmembrane region" description="Helical" evidence="1">
    <location>
        <begin position="485"/>
        <end position="505"/>
    </location>
</feature>
<proteinExistence type="predicted"/>
<dbReference type="EMBL" id="CP042467">
    <property type="protein sequence ID" value="QED26041.1"/>
    <property type="molecule type" value="Genomic_DNA"/>
</dbReference>
<evidence type="ECO:0000256" key="2">
    <source>
        <dbReference type="SAM" id="SignalP"/>
    </source>
</evidence>
<feature type="transmembrane region" description="Helical" evidence="1">
    <location>
        <begin position="226"/>
        <end position="256"/>
    </location>
</feature>
<keyword evidence="4" id="KW-1185">Reference proteome</keyword>
<keyword evidence="1" id="KW-0812">Transmembrane</keyword>
<gene>
    <name evidence="3" type="ORF">FRD01_01945</name>
</gene>
<feature type="signal peptide" evidence="2">
    <location>
        <begin position="1"/>
        <end position="29"/>
    </location>
</feature>
<keyword evidence="2" id="KW-0732">Signal</keyword>
<organism evidence="3 4">
    <name type="scientific">Microvenator marinus</name>
    <dbReference type="NCBI Taxonomy" id="2600177"/>
    <lineage>
        <taxon>Bacteria</taxon>
        <taxon>Deltaproteobacteria</taxon>
        <taxon>Bradymonadales</taxon>
        <taxon>Microvenatoraceae</taxon>
        <taxon>Microvenator</taxon>
    </lineage>
</organism>
<dbReference type="RefSeq" id="WP_146957140.1">
    <property type="nucleotide sequence ID" value="NZ_CP042467.1"/>
</dbReference>
<feature type="transmembrane region" description="Helical" evidence="1">
    <location>
        <begin position="588"/>
        <end position="609"/>
    </location>
</feature>
<evidence type="ECO:0000313" key="3">
    <source>
        <dbReference type="EMBL" id="QED26041.1"/>
    </source>
</evidence>
<protein>
    <submittedName>
        <fullName evidence="3">Uncharacterized protein</fullName>
    </submittedName>
</protein>
<feature type="transmembrane region" description="Helical" evidence="1">
    <location>
        <begin position="629"/>
        <end position="652"/>
    </location>
</feature>